<organism evidence="2 3">
    <name type="scientific">Kibdelosporangium phytohabitans</name>
    <dbReference type="NCBI Taxonomy" id="860235"/>
    <lineage>
        <taxon>Bacteria</taxon>
        <taxon>Bacillati</taxon>
        <taxon>Actinomycetota</taxon>
        <taxon>Actinomycetes</taxon>
        <taxon>Pseudonocardiales</taxon>
        <taxon>Pseudonocardiaceae</taxon>
        <taxon>Kibdelosporangium</taxon>
    </lineage>
</organism>
<sequence length="563" mass="61790">MNWREKWPEALRAWGRFTKVHDPDYCVSTSDAKAAGLTGSFAMFRLNDRTVVLDMQSVAELGLGDMPVEVMAHEIGHHVLCPADLADNARLLSRVRRGVPGFEQAAPLVANLYADMLINDRLQRSRGLRMAELYERITAPRPTPLWTFYMRAYEILWSLESGTLTRGEVTEELEGHAQLCARLVRVYATDWLRGAGGFAALCFHYLATGPDGTDALSGIRRRVCVGVVGDDTHIPGLTAADDEAVVHPALDPQVNEFAPQDAPADEPHAPATSTGQFREPFEYGQLLRQLGLNISDETAAARYYRERAAPHLVRFPMRTKPLSAEPLPEGHSAWDIGEPLEAVDWLATATRSPVVIPGVTTVQAVLGTTEGTEKSRQPVDLDLYVDSSGSMPDPRRRVSYLTLAGAILALSALRVGARVQVTLWSGAKQFLVTDGFVRDDDAIMNVLTGYFGGGTAFPLHMLRRTYLEQERTQPTHIVVISDTGVDTMVRQDDEFGRPGGEISARALAAAGAGGTLVLNVQNSWESTVREILPGWAVHSVSQWRDLVEFAAAFSRAQYERSTA</sequence>
<protein>
    <recommendedName>
        <fullName evidence="4">VWA domain-containing protein</fullName>
    </recommendedName>
</protein>
<dbReference type="KEGG" id="kphy:AOZ06_41165"/>
<gene>
    <name evidence="2" type="ORF">AOZ06_41165</name>
</gene>
<accession>A0A0N9I1N4</accession>
<reference evidence="2 3" key="1">
    <citation type="submission" date="2015-07" db="EMBL/GenBank/DDBJ databases">
        <title>Genome sequencing of Kibdelosporangium phytohabitans.</title>
        <authorList>
            <person name="Qin S."/>
            <person name="Xing K."/>
        </authorList>
    </citation>
    <scope>NUCLEOTIDE SEQUENCE [LARGE SCALE GENOMIC DNA]</scope>
    <source>
        <strain evidence="2 3">KLBMP1111</strain>
    </source>
</reference>
<dbReference type="STRING" id="860235.AOZ06_41165"/>
<keyword evidence="3" id="KW-1185">Reference proteome</keyword>
<name>A0A0N9I1N4_9PSEU</name>
<dbReference type="Proteomes" id="UP000063699">
    <property type="component" value="Chromosome"/>
</dbReference>
<dbReference type="OrthoDB" id="974562at2"/>
<evidence type="ECO:0000313" key="3">
    <source>
        <dbReference type="Proteomes" id="UP000063699"/>
    </source>
</evidence>
<dbReference type="EMBL" id="CP012752">
    <property type="protein sequence ID" value="ALG12424.1"/>
    <property type="molecule type" value="Genomic_DNA"/>
</dbReference>
<dbReference type="InterPro" id="IPR036465">
    <property type="entry name" value="vWFA_dom_sf"/>
</dbReference>
<evidence type="ECO:0000256" key="1">
    <source>
        <dbReference type="SAM" id="MobiDB-lite"/>
    </source>
</evidence>
<evidence type="ECO:0008006" key="4">
    <source>
        <dbReference type="Google" id="ProtNLM"/>
    </source>
</evidence>
<proteinExistence type="predicted"/>
<dbReference type="RefSeq" id="WP_054294318.1">
    <property type="nucleotide sequence ID" value="NZ_CP012752.1"/>
</dbReference>
<evidence type="ECO:0000313" key="2">
    <source>
        <dbReference type="EMBL" id="ALG12424.1"/>
    </source>
</evidence>
<dbReference type="SUPFAM" id="SSF53300">
    <property type="entry name" value="vWA-like"/>
    <property type="match status" value="1"/>
</dbReference>
<feature type="region of interest" description="Disordered" evidence="1">
    <location>
        <begin position="257"/>
        <end position="276"/>
    </location>
</feature>
<dbReference type="AlphaFoldDB" id="A0A0N9I1N4"/>